<dbReference type="CDD" id="cd00075">
    <property type="entry name" value="HATPase"/>
    <property type="match status" value="1"/>
</dbReference>
<sequence length="334" mass="38784">MTEQELKEIEIKYLGDVNVGLRQYRRLYEKGLDLIKKEPHPKKLLLSILDDYQKRLESMPAVDLSVTNLDTLDEDTREKVKSLILFGTQAVLVKENSDIQKNLREVNQNYRDLLSVISHEFKNSLTSIYGYNRIIRKRIENGKTENVAELSDNIDRLTRNLFGLVETLLSMALIEEGKLQVDRKIFDLIEDALNPVLQELSGRLEQKGMEVEVKTPEEKNIYYGDEKLFQLVFRNLIQNAIQYGKPNTKIEFKITRLTDALQISIFNQGSGLAKRNLNHIFEKFSRFHDTNDRTNVGIGLFAVRNIIEMHKGTIQADSETGQWMRFTIKLPMDF</sequence>
<feature type="domain" description="Histidine kinase" evidence="6">
    <location>
        <begin position="116"/>
        <end position="334"/>
    </location>
</feature>
<evidence type="ECO:0000256" key="1">
    <source>
        <dbReference type="ARBA" id="ARBA00000085"/>
    </source>
</evidence>
<evidence type="ECO:0000256" key="5">
    <source>
        <dbReference type="ARBA" id="ARBA00022777"/>
    </source>
</evidence>
<dbReference type="Pfam" id="PF02518">
    <property type="entry name" value="HATPase_c"/>
    <property type="match status" value="1"/>
</dbReference>
<comment type="caution">
    <text evidence="7">The sequence shown here is derived from an EMBL/GenBank/DDBJ whole genome shotgun (WGS) entry which is preliminary data.</text>
</comment>
<evidence type="ECO:0000313" key="7">
    <source>
        <dbReference type="EMBL" id="HHJ51926.1"/>
    </source>
</evidence>
<dbReference type="FunFam" id="3.30.565.10:FF:000006">
    <property type="entry name" value="Sensor histidine kinase WalK"/>
    <property type="match status" value="1"/>
</dbReference>
<dbReference type="AlphaFoldDB" id="A0A7V5PMQ6"/>
<dbReference type="Gene3D" id="1.10.287.130">
    <property type="match status" value="1"/>
</dbReference>
<keyword evidence="4" id="KW-0808">Transferase</keyword>
<dbReference type="InterPro" id="IPR005467">
    <property type="entry name" value="His_kinase_dom"/>
</dbReference>
<protein>
    <recommendedName>
        <fullName evidence="2">histidine kinase</fullName>
        <ecNumber evidence="2">2.7.13.3</ecNumber>
    </recommendedName>
</protein>
<proteinExistence type="predicted"/>
<keyword evidence="5 7" id="KW-0418">Kinase</keyword>
<evidence type="ECO:0000256" key="2">
    <source>
        <dbReference type="ARBA" id="ARBA00012438"/>
    </source>
</evidence>
<dbReference type="InterPro" id="IPR003661">
    <property type="entry name" value="HisK_dim/P_dom"/>
</dbReference>
<reference evidence="7" key="1">
    <citation type="journal article" date="2020" name="mSystems">
        <title>Genome- and Community-Level Interaction Insights into Carbon Utilization and Element Cycling Functions of Hydrothermarchaeota in Hydrothermal Sediment.</title>
        <authorList>
            <person name="Zhou Z."/>
            <person name="Liu Y."/>
            <person name="Xu W."/>
            <person name="Pan J."/>
            <person name="Luo Z.H."/>
            <person name="Li M."/>
        </authorList>
    </citation>
    <scope>NUCLEOTIDE SEQUENCE [LARGE SCALE GENOMIC DNA]</scope>
    <source>
        <strain evidence="7">HyVt-527</strain>
    </source>
</reference>
<gene>
    <name evidence="7" type="ORF">ENJ89_01915</name>
</gene>
<dbReference type="GO" id="GO:0000155">
    <property type="term" value="F:phosphorelay sensor kinase activity"/>
    <property type="evidence" value="ECO:0007669"/>
    <property type="project" value="InterPro"/>
</dbReference>
<dbReference type="InterPro" id="IPR003594">
    <property type="entry name" value="HATPase_dom"/>
</dbReference>
<dbReference type="PANTHER" id="PTHR43547">
    <property type="entry name" value="TWO-COMPONENT HISTIDINE KINASE"/>
    <property type="match status" value="1"/>
</dbReference>
<dbReference type="PROSITE" id="PS50109">
    <property type="entry name" value="HIS_KIN"/>
    <property type="match status" value="1"/>
</dbReference>
<dbReference type="Proteomes" id="UP000886124">
    <property type="component" value="Unassembled WGS sequence"/>
</dbReference>
<evidence type="ECO:0000256" key="3">
    <source>
        <dbReference type="ARBA" id="ARBA00022553"/>
    </source>
</evidence>
<dbReference type="SMART" id="SM00387">
    <property type="entry name" value="HATPase_c"/>
    <property type="match status" value="1"/>
</dbReference>
<keyword evidence="3" id="KW-0597">Phosphoprotein</keyword>
<dbReference type="InterPro" id="IPR036097">
    <property type="entry name" value="HisK_dim/P_sf"/>
</dbReference>
<dbReference type="CDD" id="cd00082">
    <property type="entry name" value="HisKA"/>
    <property type="match status" value="1"/>
</dbReference>
<dbReference type="InterPro" id="IPR004358">
    <property type="entry name" value="Sig_transdc_His_kin-like_C"/>
</dbReference>
<dbReference type="SUPFAM" id="SSF55874">
    <property type="entry name" value="ATPase domain of HSP90 chaperone/DNA topoisomerase II/histidine kinase"/>
    <property type="match status" value="1"/>
</dbReference>
<accession>A0A7V5PMQ6</accession>
<dbReference type="SMART" id="SM00388">
    <property type="entry name" value="HisKA"/>
    <property type="match status" value="1"/>
</dbReference>
<evidence type="ECO:0000259" key="6">
    <source>
        <dbReference type="PROSITE" id="PS50109"/>
    </source>
</evidence>
<dbReference type="Pfam" id="PF00512">
    <property type="entry name" value="HisKA"/>
    <property type="match status" value="1"/>
</dbReference>
<dbReference type="Gene3D" id="3.30.565.10">
    <property type="entry name" value="Histidine kinase-like ATPase, C-terminal domain"/>
    <property type="match status" value="1"/>
</dbReference>
<dbReference type="PRINTS" id="PR00344">
    <property type="entry name" value="BCTRLSENSOR"/>
</dbReference>
<evidence type="ECO:0000256" key="4">
    <source>
        <dbReference type="ARBA" id="ARBA00022679"/>
    </source>
</evidence>
<dbReference type="PANTHER" id="PTHR43547:SF2">
    <property type="entry name" value="HYBRID SIGNAL TRANSDUCTION HISTIDINE KINASE C"/>
    <property type="match status" value="1"/>
</dbReference>
<comment type="catalytic activity">
    <reaction evidence="1">
        <text>ATP + protein L-histidine = ADP + protein N-phospho-L-histidine.</text>
        <dbReference type="EC" id="2.7.13.3"/>
    </reaction>
</comment>
<dbReference type="EC" id="2.7.13.3" evidence="2"/>
<dbReference type="InterPro" id="IPR036890">
    <property type="entry name" value="HATPase_C_sf"/>
</dbReference>
<organism evidence="7">
    <name type="scientific">Caldithrix abyssi</name>
    <dbReference type="NCBI Taxonomy" id="187145"/>
    <lineage>
        <taxon>Bacteria</taxon>
        <taxon>Pseudomonadati</taxon>
        <taxon>Calditrichota</taxon>
        <taxon>Calditrichia</taxon>
        <taxon>Calditrichales</taxon>
        <taxon>Calditrichaceae</taxon>
        <taxon>Caldithrix</taxon>
    </lineage>
</organism>
<dbReference type="SUPFAM" id="SSF47384">
    <property type="entry name" value="Homodimeric domain of signal transducing histidine kinase"/>
    <property type="match status" value="1"/>
</dbReference>
<name>A0A7V5PMQ6_CALAY</name>
<dbReference type="EMBL" id="DROD01000137">
    <property type="protein sequence ID" value="HHJ51926.1"/>
    <property type="molecule type" value="Genomic_DNA"/>
</dbReference>